<dbReference type="EMBL" id="CP025704">
    <property type="protein sequence ID" value="AUN98813.1"/>
    <property type="molecule type" value="Genomic_DNA"/>
</dbReference>
<evidence type="ECO:0000313" key="2">
    <source>
        <dbReference type="Proteomes" id="UP000235584"/>
    </source>
</evidence>
<keyword evidence="2" id="KW-1185">Reference proteome</keyword>
<dbReference type="AlphaFoldDB" id="A0A2K9NTF9"/>
<dbReference type="SUPFAM" id="SSF48484">
    <property type="entry name" value="Lipoxigenase"/>
    <property type="match status" value="1"/>
</dbReference>
<dbReference type="Gene3D" id="1.20.245.10">
    <property type="entry name" value="Lipoxygenase-1, Domain 5"/>
    <property type="match status" value="1"/>
</dbReference>
<dbReference type="OrthoDB" id="5288506at2"/>
<name>A0A2K9NTF9_BACTC</name>
<dbReference type="KEGG" id="bsto:C0V70_12015"/>
<sequence length="476" mass="55256">MGIDYKAPKDFLYNRKGPWPQPCPEHPFGESAGVIHLPLREAIDWWLHIGSRYVFTLAYTPVAFIKGILNPGLEKVSDEEFAQMLTHTMLAKFIKNVFDSKDKEIFGDILLQDNIWICDFEPVRVVKTFPGIYASATKTLLKKDGDHYTAIEIYVDDTKSMFRPGNGDAWELAKYFVLQGGALCSTLVVHPLLHFPMDSVNAITKTALPKDHIIFQLLFPHLRFTLYLEKAVLTFKSSLLMSKWWMPYAPYPGEYEGLRDLLVEGYNGIDHNYSYPPFKYQFEPEFIVGKYGEFHQAYYPVFRKFVTNILVDLTETEVFYLSKWADYISGWVPGFPKGVELVRDRELLISTVAYYLFDVSIGHTVDHYNYGNMDIRKIPLRLRHAPPKAGEKVKIDRSKLTKFWDYGKYEMARRLFFKESTKTRLMDAEYDFGKRNTLLQKHVKDFKNELRAVDQKLKADKAQFAPIDDIAASIQF</sequence>
<proteinExistence type="predicted"/>
<evidence type="ECO:0000313" key="1">
    <source>
        <dbReference type="EMBL" id="AUN98813.1"/>
    </source>
</evidence>
<reference evidence="1 2" key="1">
    <citation type="submission" date="2018-01" db="EMBL/GenBank/DDBJ databases">
        <title>Complete genome sequence of Bacteriovorax stolpii DSM12778.</title>
        <authorList>
            <person name="Tang B."/>
            <person name="Chang J."/>
        </authorList>
    </citation>
    <scope>NUCLEOTIDE SEQUENCE [LARGE SCALE GENOMIC DNA]</scope>
    <source>
        <strain evidence="1 2">DSM 12778</strain>
    </source>
</reference>
<gene>
    <name evidence="1" type="ORF">C0V70_12015</name>
</gene>
<dbReference type="InterPro" id="IPR036226">
    <property type="entry name" value="LipOase_C_sf"/>
</dbReference>
<dbReference type="Proteomes" id="UP000235584">
    <property type="component" value="Chromosome"/>
</dbReference>
<accession>A0A2K9NTF9</accession>
<dbReference type="RefSeq" id="WP_102244104.1">
    <property type="nucleotide sequence ID" value="NZ_CP025704.1"/>
</dbReference>
<protein>
    <submittedName>
        <fullName evidence="1">Uncharacterized protein</fullName>
    </submittedName>
</protein>
<organism evidence="1 2">
    <name type="scientific">Bacteriovorax stolpii</name>
    <name type="common">Bdellovibrio stolpii</name>
    <dbReference type="NCBI Taxonomy" id="960"/>
    <lineage>
        <taxon>Bacteria</taxon>
        <taxon>Pseudomonadati</taxon>
        <taxon>Bdellovibrionota</taxon>
        <taxon>Bacteriovoracia</taxon>
        <taxon>Bacteriovoracales</taxon>
        <taxon>Bacteriovoracaceae</taxon>
        <taxon>Bacteriovorax</taxon>
    </lineage>
</organism>